<reference evidence="8 9" key="1">
    <citation type="submission" date="2020-08" db="EMBL/GenBank/DDBJ databases">
        <title>Sequencing the genomes of 1000 actinobacteria strains.</title>
        <authorList>
            <person name="Klenk H.-P."/>
        </authorList>
    </citation>
    <scope>NUCLEOTIDE SEQUENCE [LARGE SCALE GENOMIC DNA]</scope>
    <source>
        <strain evidence="8 9">DSM 45584</strain>
    </source>
</reference>
<dbReference type="Gene3D" id="3.40.50.1010">
    <property type="entry name" value="5'-nuclease"/>
    <property type="match status" value="1"/>
</dbReference>
<dbReference type="Pfam" id="PF01367">
    <property type="entry name" value="5_3_exonuc"/>
    <property type="match status" value="1"/>
</dbReference>
<dbReference type="InterPro" id="IPR002421">
    <property type="entry name" value="5-3_exonuclease"/>
</dbReference>
<keyword evidence="2" id="KW-0378">Hydrolase</keyword>
<dbReference type="InterPro" id="IPR020046">
    <property type="entry name" value="5-3_exonucl_a-hlix_arch_N"/>
</dbReference>
<evidence type="ECO:0000256" key="2">
    <source>
        <dbReference type="ARBA" id="ARBA00022801"/>
    </source>
</evidence>
<dbReference type="Proteomes" id="UP000584374">
    <property type="component" value="Unassembled WGS sequence"/>
</dbReference>
<dbReference type="GO" id="GO:0033567">
    <property type="term" value="P:DNA replication, Okazaki fragment processing"/>
    <property type="evidence" value="ECO:0007669"/>
    <property type="project" value="InterPro"/>
</dbReference>
<keyword evidence="4" id="KW-0238">DNA-binding</keyword>
<gene>
    <name evidence="8" type="ORF">BJ970_003604</name>
</gene>
<dbReference type="Gene3D" id="1.10.150.20">
    <property type="entry name" value="5' to 3' exonuclease, C-terminal subdomain"/>
    <property type="match status" value="1"/>
</dbReference>
<evidence type="ECO:0000313" key="9">
    <source>
        <dbReference type="Proteomes" id="UP000584374"/>
    </source>
</evidence>
<dbReference type="EMBL" id="JACHIW010000001">
    <property type="protein sequence ID" value="MBB5156070.1"/>
    <property type="molecule type" value="Genomic_DNA"/>
</dbReference>
<dbReference type="GO" id="GO:0003677">
    <property type="term" value="F:DNA binding"/>
    <property type="evidence" value="ECO:0007669"/>
    <property type="project" value="UniProtKB-KW"/>
</dbReference>
<protein>
    <recommendedName>
        <fullName evidence="6">5'-3' exonuclease</fullName>
    </recommendedName>
</protein>
<evidence type="ECO:0000259" key="7">
    <source>
        <dbReference type="SMART" id="SM00475"/>
    </source>
</evidence>
<comment type="caution">
    <text evidence="8">The sequence shown here is derived from an EMBL/GenBank/DDBJ whole genome shotgun (WGS) entry which is preliminary data.</text>
</comment>
<dbReference type="AlphaFoldDB" id="A0A840Q896"/>
<dbReference type="InterPro" id="IPR036279">
    <property type="entry name" value="5-3_exonuclease_C_sf"/>
</dbReference>
<dbReference type="RefSeq" id="WP_184727274.1">
    <property type="nucleotide sequence ID" value="NZ_JACHIW010000001.1"/>
</dbReference>
<accession>A0A840Q896</accession>
<keyword evidence="8" id="KW-0808">Transferase</keyword>
<keyword evidence="8" id="KW-0548">Nucleotidyltransferase</keyword>
<proteinExistence type="predicted"/>
<evidence type="ECO:0000256" key="5">
    <source>
        <dbReference type="ARBA" id="ARBA00049957"/>
    </source>
</evidence>
<dbReference type="PANTHER" id="PTHR42646">
    <property type="entry name" value="FLAP ENDONUCLEASE XNI"/>
    <property type="match status" value="1"/>
</dbReference>
<evidence type="ECO:0000256" key="3">
    <source>
        <dbReference type="ARBA" id="ARBA00022839"/>
    </source>
</evidence>
<dbReference type="InterPro" id="IPR008918">
    <property type="entry name" value="HhH2"/>
</dbReference>
<evidence type="ECO:0000256" key="1">
    <source>
        <dbReference type="ARBA" id="ARBA00022722"/>
    </source>
</evidence>
<evidence type="ECO:0000256" key="6">
    <source>
        <dbReference type="ARBA" id="ARBA00050026"/>
    </source>
</evidence>
<dbReference type="InterPro" id="IPR038969">
    <property type="entry name" value="FEN"/>
</dbReference>
<name>A0A840Q896_9PSEU</name>
<feature type="domain" description="5'-3' exonuclease" evidence="7">
    <location>
        <begin position="5"/>
        <end position="256"/>
    </location>
</feature>
<dbReference type="InterPro" id="IPR020045">
    <property type="entry name" value="DNA_polI_H3TH"/>
</dbReference>
<dbReference type="SUPFAM" id="SSF47807">
    <property type="entry name" value="5' to 3' exonuclease, C-terminal subdomain"/>
    <property type="match status" value="1"/>
</dbReference>
<comment type="function">
    <text evidence="5">5'-3' exonuclease acting preferentially on double-stranded DNA.</text>
</comment>
<dbReference type="CDD" id="cd09898">
    <property type="entry name" value="H3TH_53EXO"/>
    <property type="match status" value="1"/>
</dbReference>
<dbReference type="FunFam" id="1.10.150.20:FF:000003">
    <property type="entry name" value="DNA polymerase I"/>
    <property type="match status" value="1"/>
</dbReference>
<dbReference type="SMART" id="SM00475">
    <property type="entry name" value="53EXOc"/>
    <property type="match status" value="1"/>
</dbReference>
<dbReference type="PANTHER" id="PTHR42646:SF2">
    <property type="entry name" value="5'-3' EXONUCLEASE FAMILY PROTEIN"/>
    <property type="match status" value="1"/>
</dbReference>
<dbReference type="GO" id="GO:0017108">
    <property type="term" value="F:5'-flap endonuclease activity"/>
    <property type="evidence" value="ECO:0007669"/>
    <property type="project" value="InterPro"/>
</dbReference>
<dbReference type="CDD" id="cd09859">
    <property type="entry name" value="PIN_53EXO"/>
    <property type="match status" value="1"/>
</dbReference>
<keyword evidence="3" id="KW-0269">Exonuclease</keyword>
<dbReference type="GO" id="GO:0016779">
    <property type="term" value="F:nucleotidyltransferase activity"/>
    <property type="evidence" value="ECO:0007669"/>
    <property type="project" value="UniProtKB-KW"/>
</dbReference>
<evidence type="ECO:0000256" key="4">
    <source>
        <dbReference type="ARBA" id="ARBA00023125"/>
    </source>
</evidence>
<sequence length="278" mass="30685">MPATAPPRLYVDGHNLLHRAAFGFPSRIRSRSGRDITLVFGFFALVRAGARSLEEAPEIIVVFDGQEGAADRRALMPGYKPPVAGDEEVFADLPLIYKGLELLDIPCAEHPCQESDDIIASFIAANPEREHVIMSTDKDFYQLLSHQVSALNTQRRADRRRIDADEVYDTYAIAPHQWCDYRALTGDKSDNVPGVRGIGPKTASRLLADGAHLEDLAKGDRLTGRTGTVIRECWDDLLLWRTLIQLRTDITLPAVTSPGAPTTPFTAPEIVGELGLWN</sequence>
<keyword evidence="9" id="KW-1185">Reference proteome</keyword>
<keyword evidence="1" id="KW-0540">Nuclease</keyword>
<evidence type="ECO:0000313" key="8">
    <source>
        <dbReference type="EMBL" id="MBB5156070.1"/>
    </source>
</evidence>
<dbReference type="Pfam" id="PF02739">
    <property type="entry name" value="5_3_exonuc_N"/>
    <property type="match status" value="1"/>
</dbReference>
<dbReference type="InterPro" id="IPR029060">
    <property type="entry name" value="PIN-like_dom_sf"/>
</dbReference>
<dbReference type="GO" id="GO:0008409">
    <property type="term" value="F:5'-3' exonuclease activity"/>
    <property type="evidence" value="ECO:0007669"/>
    <property type="project" value="InterPro"/>
</dbReference>
<organism evidence="8 9">
    <name type="scientific">Saccharopolyspora phatthalungensis</name>
    <dbReference type="NCBI Taxonomy" id="664693"/>
    <lineage>
        <taxon>Bacteria</taxon>
        <taxon>Bacillati</taxon>
        <taxon>Actinomycetota</taxon>
        <taxon>Actinomycetes</taxon>
        <taxon>Pseudonocardiales</taxon>
        <taxon>Pseudonocardiaceae</taxon>
        <taxon>Saccharopolyspora</taxon>
    </lineage>
</organism>
<dbReference type="SMART" id="SM00279">
    <property type="entry name" value="HhH2"/>
    <property type="match status" value="1"/>
</dbReference>
<dbReference type="SUPFAM" id="SSF88723">
    <property type="entry name" value="PIN domain-like"/>
    <property type="match status" value="1"/>
</dbReference>